<gene>
    <name evidence="1" type="ORF">F5144DRAFT_491859</name>
</gene>
<name>A0ACB7P266_9PEZI</name>
<dbReference type="EMBL" id="JAGIZQ010000005">
    <property type="protein sequence ID" value="KAH6628017.1"/>
    <property type="molecule type" value="Genomic_DNA"/>
</dbReference>
<comment type="caution">
    <text evidence="1">The sequence shown here is derived from an EMBL/GenBank/DDBJ whole genome shotgun (WGS) entry which is preliminary data.</text>
</comment>
<sequence length="482" mass="53880">MCHHGRLIFGCNHYAWQGITKPCEVEEAFDSGRAPIGCDRQWSHPYHVVRIQSKCRKCDKRQKGDSSQLDTAKAKIKAIREGLERIKGKKEMPSIDSVLQESETGAKEEDGDIDSVLEKMADASDKAYRAVEEDPKHWPLKLPSIIAERERRESNAVTSIIFPVTRKREICGIVNGWREPSNIMIEANKTWMSFYGGSQTNDMLLQMTGNDREPAWSLKRKNGDSWADAIRHHLSFPQNWIVPVAAVAIALGARTFYQSYLRRLPASSHITHSFFRNRSLFGKVTSVGDGDGFHLFHTPGGRLAGWGWLRRVPTDKKQLKGQTISIRIAGVDAPEGAHFGRPAQPFAAEALSFLESYLLGRRVRAHLHRRDQYERVVATAYVRRPPFFVPRRDVGLEMLRRGLAVTYEGKTGAEFGGAEVEARYREAEAEAKRRGVGLWGGSAKGKGAGAGKKKELESPMEYKKRMKALEGQKGAAAVGGKA</sequence>
<evidence type="ECO:0000313" key="1">
    <source>
        <dbReference type="EMBL" id="KAH6628017.1"/>
    </source>
</evidence>
<accession>A0ACB7P266</accession>
<dbReference type="Proteomes" id="UP000724584">
    <property type="component" value="Unassembled WGS sequence"/>
</dbReference>
<reference evidence="1 2" key="1">
    <citation type="journal article" date="2021" name="Nat. Commun.">
        <title>Genetic determinants of endophytism in the Arabidopsis root mycobiome.</title>
        <authorList>
            <person name="Mesny F."/>
            <person name="Miyauchi S."/>
            <person name="Thiergart T."/>
            <person name="Pickel B."/>
            <person name="Atanasova L."/>
            <person name="Karlsson M."/>
            <person name="Huettel B."/>
            <person name="Barry K.W."/>
            <person name="Haridas S."/>
            <person name="Chen C."/>
            <person name="Bauer D."/>
            <person name="Andreopoulos W."/>
            <person name="Pangilinan J."/>
            <person name="LaButti K."/>
            <person name="Riley R."/>
            <person name="Lipzen A."/>
            <person name="Clum A."/>
            <person name="Drula E."/>
            <person name="Henrissat B."/>
            <person name="Kohler A."/>
            <person name="Grigoriev I.V."/>
            <person name="Martin F.M."/>
            <person name="Hacquard S."/>
        </authorList>
    </citation>
    <scope>NUCLEOTIDE SEQUENCE [LARGE SCALE GENOMIC DNA]</scope>
    <source>
        <strain evidence="1 2">MPI-SDFR-AT-0079</strain>
    </source>
</reference>
<protein>
    <submittedName>
        <fullName evidence="1">Uncharacterized protein</fullName>
    </submittedName>
</protein>
<organism evidence="1 2">
    <name type="scientific">Chaetomium tenue</name>
    <dbReference type="NCBI Taxonomy" id="1854479"/>
    <lineage>
        <taxon>Eukaryota</taxon>
        <taxon>Fungi</taxon>
        <taxon>Dikarya</taxon>
        <taxon>Ascomycota</taxon>
        <taxon>Pezizomycotina</taxon>
        <taxon>Sordariomycetes</taxon>
        <taxon>Sordariomycetidae</taxon>
        <taxon>Sordariales</taxon>
        <taxon>Chaetomiaceae</taxon>
        <taxon>Chaetomium</taxon>
    </lineage>
</organism>
<proteinExistence type="predicted"/>
<keyword evidence="2" id="KW-1185">Reference proteome</keyword>
<evidence type="ECO:0000313" key="2">
    <source>
        <dbReference type="Proteomes" id="UP000724584"/>
    </source>
</evidence>